<dbReference type="SMART" id="SM00326">
    <property type="entry name" value="SH3"/>
    <property type="match status" value="1"/>
</dbReference>
<feature type="compositionally biased region" description="Basic residues" evidence="3">
    <location>
        <begin position="280"/>
        <end position="291"/>
    </location>
</feature>
<dbReference type="InterPro" id="IPR036028">
    <property type="entry name" value="SH3-like_dom_sf"/>
</dbReference>
<feature type="compositionally biased region" description="Polar residues" evidence="3">
    <location>
        <begin position="704"/>
        <end position="727"/>
    </location>
</feature>
<dbReference type="GO" id="GO:0015630">
    <property type="term" value="C:microtubule cytoskeleton"/>
    <property type="evidence" value="ECO:0007669"/>
    <property type="project" value="TreeGrafter"/>
</dbReference>
<dbReference type="GO" id="GO:0030950">
    <property type="term" value="P:establishment or maintenance of actin cytoskeleton polarity"/>
    <property type="evidence" value="ECO:0007669"/>
    <property type="project" value="TreeGrafter"/>
</dbReference>
<proteinExistence type="predicted"/>
<dbReference type="EMBL" id="JAVRRJ010000006">
    <property type="protein sequence ID" value="KAK5083429.1"/>
    <property type="molecule type" value="Genomic_DNA"/>
</dbReference>
<reference evidence="5 6" key="1">
    <citation type="submission" date="2023-08" db="EMBL/GenBank/DDBJ databases">
        <title>Black Yeasts Isolated from many extreme environments.</title>
        <authorList>
            <person name="Coleine C."/>
            <person name="Stajich J.E."/>
            <person name="Selbmann L."/>
        </authorList>
    </citation>
    <scope>NUCLEOTIDE SEQUENCE [LARGE SCALE GENOMIC DNA]</scope>
    <source>
        <strain evidence="5 6">CCFEE 5910</strain>
    </source>
</reference>
<evidence type="ECO:0000256" key="3">
    <source>
        <dbReference type="SAM" id="MobiDB-lite"/>
    </source>
</evidence>
<feature type="domain" description="SH3" evidence="4">
    <location>
        <begin position="191"/>
        <end position="253"/>
    </location>
</feature>
<dbReference type="GO" id="GO:0051286">
    <property type="term" value="C:cell tip"/>
    <property type="evidence" value="ECO:0007669"/>
    <property type="project" value="TreeGrafter"/>
</dbReference>
<dbReference type="FunFam" id="2.30.30.40:FF:000035">
    <property type="entry name" value="SH3 domain containing protein"/>
    <property type="match status" value="1"/>
</dbReference>
<keyword evidence="1 2" id="KW-0728">SH3 domain</keyword>
<feature type="compositionally biased region" description="Acidic residues" evidence="3">
    <location>
        <begin position="311"/>
        <end position="320"/>
    </location>
</feature>
<comment type="caution">
    <text evidence="5">The sequence shown here is derived from an EMBL/GenBank/DDBJ whole genome shotgun (WGS) entry which is preliminary data.</text>
</comment>
<dbReference type="SUPFAM" id="SSF50044">
    <property type="entry name" value="SH3-domain"/>
    <property type="match status" value="1"/>
</dbReference>
<evidence type="ECO:0000256" key="2">
    <source>
        <dbReference type="PROSITE-ProRule" id="PRU00192"/>
    </source>
</evidence>
<evidence type="ECO:0000313" key="5">
    <source>
        <dbReference type="EMBL" id="KAK5083429.1"/>
    </source>
</evidence>
<organism evidence="5 6">
    <name type="scientific">Lithohypha guttulata</name>
    <dbReference type="NCBI Taxonomy" id="1690604"/>
    <lineage>
        <taxon>Eukaryota</taxon>
        <taxon>Fungi</taxon>
        <taxon>Dikarya</taxon>
        <taxon>Ascomycota</taxon>
        <taxon>Pezizomycotina</taxon>
        <taxon>Eurotiomycetes</taxon>
        <taxon>Chaetothyriomycetidae</taxon>
        <taxon>Chaetothyriales</taxon>
        <taxon>Trichomeriaceae</taxon>
        <taxon>Lithohypha</taxon>
    </lineage>
</organism>
<protein>
    <submittedName>
        <fullName evidence="5">Protein phosphatase regulator</fullName>
    </submittedName>
</protein>
<feature type="compositionally biased region" description="Basic and acidic residues" evidence="3">
    <location>
        <begin position="459"/>
        <end position="474"/>
    </location>
</feature>
<feature type="region of interest" description="Disordered" evidence="3">
    <location>
        <begin position="269"/>
        <end position="746"/>
    </location>
</feature>
<feature type="compositionally biased region" description="Low complexity" evidence="3">
    <location>
        <begin position="728"/>
        <end position="746"/>
    </location>
</feature>
<keyword evidence="6" id="KW-1185">Reference proteome</keyword>
<feature type="compositionally biased region" description="Basic and acidic residues" evidence="3">
    <location>
        <begin position="333"/>
        <end position="348"/>
    </location>
</feature>
<feature type="compositionally biased region" description="Polar residues" evidence="3">
    <location>
        <begin position="687"/>
        <end position="697"/>
    </location>
</feature>
<feature type="compositionally biased region" description="Acidic residues" evidence="3">
    <location>
        <begin position="1"/>
        <end position="11"/>
    </location>
</feature>
<sequence>MYDEEEDEDEDDTHHHGVNGVRHGEAYDDGDGNDSQDEDMDDELMDKISSSPSIEDGPVEEDSARGDPGSRQSTQLSPKRRIDFNDLPSLSPKQFGDMKLSPVKSGITQSSSIENIGRHLLPLDDPFLDNETGLSLDEINFDDLDPDWEDEESFGYAGSSDDDHDDIPFDADSRFVDSGWGGECLRDAEDIDFEFVYALHTFVATVEGQANATKGDTMVLLDDSNSYWWLVRVVKDGSIGGYLPAEHIETPTERLARLNKHRNIDLSAAMLGDNPEKSKNPLKKAMRRRNAKTVNFAPPTYFEPEERVWSDEEDDEDEDGPILQTQDDTVEQTQEHSQDPQQVQEDHQGQQVQQVNDITEPQRVQPASATIHRVNADEDTDEEEPSSPVRAETQALAPLQPGSQEGVQRSRKGVVRNTDSFFRDDTVETKKISLTPGLLRDDSTTAAAQNGQQISSVDTFDKVLGDDKSKDSKKKEKKGMFGGIFKRKDKAGKSKGDTDEADRLSEDSGRSPQSKESMDSDLAPERKPSKLQKSPPASGISKGSPIETRTPQKDSTSTPATVTLRPVQRSQTDPVQAPQPSSLNPEPQSQHPSRFPSLQEKRSVFAPIAGALRSKNSSQDMADTTIKPVYAKRAKERFAIDDSGSDDDSTPTAQSSIHHRSISPLDNNDINQRPDSDVRVSPLDPLTNLQPSVVESNNAEKRSSNQVGNMAFTPTSPSDQTVSTSKQSPSIPTHTPSTSRSTPTWSDASLRSYMDNDQDIRDLLIIVHDKTNVTPVGPDHPFMNGLFASERTKLADMQSQLDSMLITWLSKKSPQAATKV</sequence>
<accession>A0AAN7SX26</accession>
<feature type="compositionally biased region" description="Polar residues" evidence="3">
    <location>
        <begin position="547"/>
        <end position="561"/>
    </location>
</feature>
<evidence type="ECO:0000313" key="6">
    <source>
        <dbReference type="Proteomes" id="UP001309876"/>
    </source>
</evidence>
<dbReference type="Gene3D" id="2.30.30.40">
    <property type="entry name" value="SH3 Domains"/>
    <property type="match status" value="1"/>
</dbReference>
<feature type="region of interest" description="Disordered" evidence="3">
    <location>
        <begin position="1"/>
        <end position="97"/>
    </location>
</feature>
<feature type="compositionally biased region" description="Polar residues" evidence="3">
    <location>
        <begin position="568"/>
        <end position="592"/>
    </location>
</feature>
<dbReference type="PANTHER" id="PTHR47775">
    <property type="entry name" value="BUD SITE SELECTION PROTEIN 14"/>
    <property type="match status" value="1"/>
</dbReference>
<dbReference type="GO" id="GO:0008104">
    <property type="term" value="P:intracellular protein localization"/>
    <property type="evidence" value="ECO:0007669"/>
    <property type="project" value="TreeGrafter"/>
</dbReference>
<evidence type="ECO:0000256" key="1">
    <source>
        <dbReference type="ARBA" id="ARBA00022443"/>
    </source>
</evidence>
<dbReference type="Proteomes" id="UP001309876">
    <property type="component" value="Unassembled WGS sequence"/>
</dbReference>
<feature type="compositionally biased region" description="Basic and acidic residues" evidence="3">
    <location>
        <begin position="491"/>
        <end position="509"/>
    </location>
</feature>
<feature type="compositionally biased region" description="Acidic residues" evidence="3">
    <location>
        <begin position="27"/>
        <end position="44"/>
    </location>
</feature>
<name>A0AAN7SX26_9EURO</name>
<feature type="compositionally biased region" description="Polar residues" evidence="3">
    <location>
        <begin position="444"/>
        <end position="458"/>
    </location>
</feature>
<feature type="compositionally biased region" description="Basic and acidic residues" evidence="3">
    <location>
        <begin position="421"/>
        <end position="431"/>
    </location>
</feature>
<gene>
    <name evidence="5" type="primary">BUD14</name>
    <name evidence="5" type="ORF">LTR05_005931</name>
</gene>
<dbReference type="InterPro" id="IPR001452">
    <property type="entry name" value="SH3_domain"/>
</dbReference>
<dbReference type="PROSITE" id="PS50002">
    <property type="entry name" value="SH3"/>
    <property type="match status" value="1"/>
</dbReference>
<dbReference type="InterPro" id="IPR053039">
    <property type="entry name" value="Polarity_Bud-Selection_Reg"/>
</dbReference>
<dbReference type="AlphaFoldDB" id="A0AAN7SX26"/>
<dbReference type="PANTHER" id="PTHR47775:SF1">
    <property type="entry name" value="BUD SITE SELECTION PROTEIN 14"/>
    <property type="match status" value="1"/>
</dbReference>
<evidence type="ECO:0000259" key="4">
    <source>
        <dbReference type="PROSITE" id="PS50002"/>
    </source>
</evidence>